<evidence type="ECO:0000256" key="14">
    <source>
        <dbReference type="RuleBase" id="RU003615"/>
    </source>
</evidence>
<keyword evidence="16" id="KW-0732">Signal</keyword>
<evidence type="ECO:0000256" key="3">
    <source>
        <dbReference type="ARBA" id="ARBA00001923"/>
    </source>
</evidence>
<evidence type="ECO:0000256" key="13">
    <source>
        <dbReference type="ARBA" id="ARBA00023295"/>
    </source>
</evidence>
<gene>
    <name evidence="19" type="ORF">CLODIP_2_CD13729</name>
</gene>
<keyword evidence="10" id="KW-1015">Disulfide bond</keyword>
<dbReference type="EMBL" id="CADEPI010000121">
    <property type="protein sequence ID" value="CAB3375923.1"/>
    <property type="molecule type" value="Genomic_DNA"/>
</dbReference>
<dbReference type="InterPro" id="IPR006048">
    <property type="entry name" value="A-amylase/branching_C"/>
</dbReference>
<evidence type="ECO:0000256" key="9">
    <source>
        <dbReference type="ARBA" id="ARBA00022837"/>
    </source>
</evidence>
<comment type="similarity">
    <text evidence="4 14">Belongs to the glycosyl hydrolase 13 family.</text>
</comment>
<dbReference type="GO" id="GO:0046872">
    <property type="term" value="F:metal ion binding"/>
    <property type="evidence" value="ECO:0007669"/>
    <property type="project" value="UniProtKB-KW"/>
</dbReference>
<feature type="domain" description="Glycosyl hydrolase family 13 catalytic" evidence="18">
    <location>
        <begin position="40"/>
        <end position="411"/>
    </location>
</feature>
<comment type="caution">
    <text evidence="19">The sequence shown here is derived from an EMBL/GenBank/DDBJ whole genome shotgun (WGS) entry which is preliminary data.</text>
</comment>
<dbReference type="InterPro" id="IPR006046">
    <property type="entry name" value="Alpha_amylase"/>
</dbReference>
<dbReference type="AlphaFoldDB" id="A0A8S1DDL9"/>
<keyword evidence="20" id="KW-1185">Reference proteome</keyword>
<evidence type="ECO:0000256" key="1">
    <source>
        <dbReference type="ARBA" id="ARBA00000548"/>
    </source>
</evidence>
<evidence type="ECO:0000313" key="19">
    <source>
        <dbReference type="EMBL" id="CAB3375923.1"/>
    </source>
</evidence>
<feature type="signal peptide" evidence="16">
    <location>
        <begin position="1"/>
        <end position="29"/>
    </location>
</feature>
<comment type="cofactor">
    <cofactor evidence="2">
        <name>Ca(2+)</name>
        <dbReference type="ChEBI" id="CHEBI:29108"/>
    </cofactor>
</comment>
<dbReference type="Pfam" id="PF02806">
    <property type="entry name" value="Alpha-amylase_C"/>
    <property type="match status" value="1"/>
</dbReference>
<evidence type="ECO:0000256" key="2">
    <source>
        <dbReference type="ARBA" id="ARBA00001913"/>
    </source>
</evidence>
<evidence type="ECO:0000259" key="18">
    <source>
        <dbReference type="SMART" id="SM00642"/>
    </source>
</evidence>
<evidence type="ECO:0000256" key="10">
    <source>
        <dbReference type="ARBA" id="ARBA00023157"/>
    </source>
</evidence>
<dbReference type="SUPFAM" id="SSF51445">
    <property type="entry name" value="(Trans)glycosidases"/>
    <property type="match status" value="1"/>
</dbReference>
<dbReference type="GO" id="GO:0005975">
    <property type="term" value="P:carbohydrate metabolic process"/>
    <property type="evidence" value="ECO:0007669"/>
    <property type="project" value="InterPro"/>
</dbReference>
<evidence type="ECO:0000256" key="4">
    <source>
        <dbReference type="ARBA" id="ARBA00008061"/>
    </source>
</evidence>
<protein>
    <recommendedName>
        <fullName evidence="6 15">Alpha-amylase</fullName>
        <ecNumber evidence="6 15">3.2.1.1</ecNumber>
    </recommendedName>
</protein>
<keyword evidence="12 15" id="KW-0119">Carbohydrate metabolism</keyword>
<comment type="catalytic activity">
    <reaction evidence="1 15">
        <text>Endohydrolysis of (1-&gt;4)-alpha-D-glucosidic linkages in polysaccharides containing three or more (1-&gt;4)-alpha-linked D-glucose units.</text>
        <dbReference type="EC" id="3.2.1.1"/>
    </reaction>
</comment>
<dbReference type="Proteomes" id="UP000494165">
    <property type="component" value="Unassembled WGS sequence"/>
</dbReference>
<keyword evidence="7" id="KW-0479">Metal-binding</keyword>
<organism evidence="19 20">
    <name type="scientific">Cloeon dipterum</name>
    <dbReference type="NCBI Taxonomy" id="197152"/>
    <lineage>
        <taxon>Eukaryota</taxon>
        <taxon>Metazoa</taxon>
        <taxon>Ecdysozoa</taxon>
        <taxon>Arthropoda</taxon>
        <taxon>Hexapoda</taxon>
        <taxon>Insecta</taxon>
        <taxon>Pterygota</taxon>
        <taxon>Palaeoptera</taxon>
        <taxon>Ephemeroptera</taxon>
        <taxon>Pisciforma</taxon>
        <taxon>Baetidae</taxon>
        <taxon>Cloeon</taxon>
    </lineage>
</organism>
<evidence type="ECO:0000259" key="17">
    <source>
        <dbReference type="SMART" id="SM00632"/>
    </source>
</evidence>
<proteinExistence type="inferred from homology"/>
<keyword evidence="11" id="KW-0868">Chloride</keyword>
<dbReference type="InterPro" id="IPR006047">
    <property type="entry name" value="GH13_cat_dom"/>
</dbReference>
<dbReference type="GO" id="GO:0004556">
    <property type="term" value="F:alpha-amylase activity"/>
    <property type="evidence" value="ECO:0007669"/>
    <property type="project" value="UniProtKB-UniRule"/>
</dbReference>
<keyword evidence="13 15" id="KW-0326">Glycosidase</keyword>
<dbReference type="OrthoDB" id="550577at2759"/>
<comment type="cofactor">
    <cofactor evidence="3">
        <name>chloride</name>
        <dbReference type="ChEBI" id="CHEBI:17996"/>
    </cofactor>
</comment>
<dbReference type="SMART" id="SM00642">
    <property type="entry name" value="Aamy"/>
    <property type="match status" value="1"/>
</dbReference>
<evidence type="ECO:0000256" key="7">
    <source>
        <dbReference type="ARBA" id="ARBA00022723"/>
    </source>
</evidence>
<dbReference type="EC" id="3.2.1.1" evidence="6 15"/>
<accession>A0A8S1DDL9</accession>
<evidence type="ECO:0000256" key="8">
    <source>
        <dbReference type="ARBA" id="ARBA00022801"/>
    </source>
</evidence>
<keyword evidence="8 15" id="KW-0378">Hydrolase</keyword>
<evidence type="ECO:0000313" key="20">
    <source>
        <dbReference type="Proteomes" id="UP000494165"/>
    </source>
</evidence>
<dbReference type="Gene3D" id="2.60.40.1180">
    <property type="entry name" value="Golgi alpha-mannosidase II"/>
    <property type="match status" value="1"/>
</dbReference>
<evidence type="ECO:0000256" key="6">
    <source>
        <dbReference type="ARBA" id="ARBA00012595"/>
    </source>
</evidence>
<dbReference type="CDD" id="cd11317">
    <property type="entry name" value="AmyAc_bac_euk_AmyA"/>
    <property type="match status" value="1"/>
</dbReference>
<dbReference type="PANTHER" id="PTHR43447">
    <property type="entry name" value="ALPHA-AMYLASE"/>
    <property type="match status" value="1"/>
</dbReference>
<evidence type="ECO:0000256" key="16">
    <source>
        <dbReference type="SAM" id="SignalP"/>
    </source>
</evidence>
<evidence type="ECO:0000256" key="11">
    <source>
        <dbReference type="ARBA" id="ARBA00023214"/>
    </source>
</evidence>
<dbReference type="InterPro" id="IPR017853">
    <property type="entry name" value="GH"/>
</dbReference>
<reference evidence="19 20" key="1">
    <citation type="submission" date="2020-04" db="EMBL/GenBank/DDBJ databases">
        <authorList>
            <person name="Alioto T."/>
            <person name="Alioto T."/>
            <person name="Gomez Garrido J."/>
        </authorList>
    </citation>
    <scope>NUCLEOTIDE SEQUENCE [LARGE SCALE GENOMIC DNA]</scope>
</reference>
<dbReference type="SUPFAM" id="SSF51011">
    <property type="entry name" value="Glycosyl hydrolase domain"/>
    <property type="match status" value="1"/>
</dbReference>
<keyword evidence="9" id="KW-0106">Calcium</keyword>
<comment type="subunit">
    <text evidence="5">Monomer.</text>
</comment>
<name>A0A8S1DDL9_9INSE</name>
<evidence type="ECO:0000256" key="15">
    <source>
        <dbReference type="RuleBase" id="RU361134"/>
    </source>
</evidence>
<dbReference type="InterPro" id="IPR013780">
    <property type="entry name" value="Glyco_hydro_b"/>
</dbReference>
<sequence length="511" mass="56747">MIPAHLLSKMQRSFAVVATLLAVASVAHGQYDLHTWPNRSTIVHLFEWRWEDVARECEDYLAPNNFAGIQLSPVADHLRCDERGRPWWEVYQPLAYEIGTRSGSEADFADMVSRCNAVGVRIIVDVVLNHMSGDWDPTISISGAVSDPANRDYPGVPYTIEHFNPFCEANNYQNAEIIRNCEIAQLHDLNTSIPYVRDKQVEYLNKLIGHGVAGFRVDAAKHIWPEHLKDVMDRLNDLPVEQGFPAGARAFVAQEVIDFGTGEAVTKDEYYGIGLVTEFRYGSELGRAMRGQNPLKWYYNFGEEWGFAPSQYALVFNDNHDNQRGHGAGGQNVITYKDPKWYKQAQSFMLAWPHGYPRIISSFDFVDPEVGPPMDVDENILPVIINDDGTCGNGWVCEHRWNALTQMSNFRIAVQGSTNVTEWWDNGNNQVAWSREGLGFIVINGEAGDLSETLKTGLPAGTYCDVISGKLENGACTGLTIEVAADGTAAISLPGTSEDGVMATHVNAKLA</sequence>
<dbReference type="SMART" id="SM00632">
    <property type="entry name" value="Aamy_C"/>
    <property type="match status" value="1"/>
</dbReference>
<dbReference type="PRINTS" id="PR00110">
    <property type="entry name" value="ALPHAAMYLASE"/>
</dbReference>
<feature type="domain" description="Alpha-amylase C-terminal" evidence="17">
    <location>
        <begin position="421"/>
        <end position="509"/>
    </location>
</feature>
<feature type="chain" id="PRO_5035754863" description="Alpha-amylase" evidence="16">
    <location>
        <begin position="30"/>
        <end position="511"/>
    </location>
</feature>
<dbReference type="InterPro" id="IPR031319">
    <property type="entry name" value="A-amylase_C"/>
</dbReference>
<dbReference type="Gene3D" id="3.20.20.80">
    <property type="entry name" value="Glycosidases"/>
    <property type="match status" value="1"/>
</dbReference>
<evidence type="ECO:0000256" key="12">
    <source>
        <dbReference type="ARBA" id="ARBA00023277"/>
    </source>
</evidence>
<evidence type="ECO:0000256" key="5">
    <source>
        <dbReference type="ARBA" id="ARBA00011245"/>
    </source>
</evidence>
<dbReference type="Pfam" id="PF00128">
    <property type="entry name" value="Alpha-amylase"/>
    <property type="match status" value="1"/>
</dbReference>